<keyword evidence="2" id="KW-1185">Reference proteome</keyword>
<proteinExistence type="predicted"/>
<evidence type="ECO:0000313" key="2">
    <source>
        <dbReference type="Proteomes" id="UP000322667"/>
    </source>
</evidence>
<reference evidence="1 2" key="1">
    <citation type="submission" date="2019-07" db="EMBL/GenBank/DDBJ databases">
        <title>WGS assembly of Gossypium tomentosum.</title>
        <authorList>
            <person name="Chen Z.J."/>
            <person name="Sreedasyam A."/>
            <person name="Ando A."/>
            <person name="Song Q."/>
            <person name="De L."/>
            <person name="Hulse-Kemp A."/>
            <person name="Ding M."/>
            <person name="Ye W."/>
            <person name="Kirkbride R."/>
            <person name="Jenkins J."/>
            <person name="Plott C."/>
            <person name="Lovell J."/>
            <person name="Lin Y.-M."/>
            <person name="Vaughn R."/>
            <person name="Liu B."/>
            <person name="Li W."/>
            <person name="Simpson S."/>
            <person name="Scheffler B."/>
            <person name="Saski C."/>
            <person name="Grover C."/>
            <person name="Hu G."/>
            <person name="Conover J."/>
            <person name="Carlson J."/>
            <person name="Shu S."/>
            <person name="Boston L."/>
            <person name="Williams M."/>
            <person name="Peterson D."/>
            <person name="Mcgee K."/>
            <person name="Jones D."/>
            <person name="Wendel J."/>
            <person name="Stelly D."/>
            <person name="Grimwood J."/>
            <person name="Schmutz J."/>
        </authorList>
    </citation>
    <scope>NUCLEOTIDE SEQUENCE [LARGE SCALE GENOMIC DNA]</scope>
    <source>
        <strain evidence="1">7179.01</strain>
    </source>
</reference>
<gene>
    <name evidence="1" type="ORF">ES332_A05G221900v1</name>
</gene>
<protein>
    <submittedName>
        <fullName evidence="1">Uncharacterized protein</fullName>
    </submittedName>
</protein>
<sequence length="85" mass="10028">MRPSTHRNSQRVRTEEPDFLNFIYHIESNAVSGSPTPIKVHITGWYFTPVSYHAIYKKILCHAYDGFRFNHVFAIETRIRMCNVN</sequence>
<accession>A0A5D2QJ66</accession>
<dbReference type="AlphaFoldDB" id="A0A5D2QJ66"/>
<dbReference type="EMBL" id="CM017614">
    <property type="protein sequence ID" value="TYI28122.1"/>
    <property type="molecule type" value="Genomic_DNA"/>
</dbReference>
<evidence type="ECO:0000313" key="1">
    <source>
        <dbReference type="EMBL" id="TYI28122.1"/>
    </source>
</evidence>
<organism evidence="1 2">
    <name type="scientific">Gossypium tomentosum</name>
    <name type="common">Hawaiian cotton</name>
    <name type="synonym">Gossypium sandvicense</name>
    <dbReference type="NCBI Taxonomy" id="34277"/>
    <lineage>
        <taxon>Eukaryota</taxon>
        <taxon>Viridiplantae</taxon>
        <taxon>Streptophyta</taxon>
        <taxon>Embryophyta</taxon>
        <taxon>Tracheophyta</taxon>
        <taxon>Spermatophyta</taxon>
        <taxon>Magnoliopsida</taxon>
        <taxon>eudicotyledons</taxon>
        <taxon>Gunneridae</taxon>
        <taxon>Pentapetalae</taxon>
        <taxon>rosids</taxon>
        <taxon>malvids</taxon>
        <taxon>Malvales</taxon>
        <taxon>Malvaceae</taxon>
        <taxon>Malvoideae</taxon>
        <taxon>Gossypium</taxon>
    </lineage>
</organism>
<name>A0A5D2QJ66_GOSTO</name>
<dbReference type="Proteomes" id="UP000322667">
    <property type="component" value="Chromosome A05"/>
</dbReference>